<evidence type="ECO:0000313" key="2">
    <source>
        <dbReference type="EMBL" id="GFH19964.1"/>
    </source>
</evidence>
<comment type="caution">
    <text evidence="2">The sequence shown here is derived from an EMBL/GenBank/DDBJ whole genome shotgun (WGS) entry which is preliminary data.</text>
</comment>
<evidence type="ECO:0000256" key="1">
    <source>
        <dbReference type="SAM" id="MobiDB-lite"/>
    </source>
</evidence>
<dbReference type="EMBL" id="BLLF01001550">
    <property type="protein sequence ID" value="GFH19964.1"/>
    <property type="molecule type" value="Genomic_DNA"/>
</dbReference>
<sequence>MDGVQSSSGSLAKGPAYHPSHPSHPSEAPARKAPQSCAAGHRSGGGCGGPCS</sequence>
<protein>
    <submittedName>
        <fullName evidence="2">Uncharacterized protein</fullName>
    </submittedName>
</protein>
<feature type="region of interest" description="Disordered" evidence="1">
    <location>
        <begin position="1"/>
        <end position="52"/>
    </location>
</feature>
<evidence type="ECO:0000313" key="3">
    <source>
        <dbReference type="Proteomes" id="UP000485058"/>
    </source>
</evidence>
<feature type="compositionally biased region" description="Gly residues" evidence="1">
    <location>
        <begin position="42"/>
        <end position="52"/>
    </location>
</feature>
<feature type="compositionally biased region" description="Polar residues" evidence="1">
    <location>
        <begin position="1"/>
        <end position="10"/>
    </location>
</feature>
<dbReference type="AlphaFoldDB" id="A0A699ZMI7"/>
<reference evidence="2 3" key="1">
    <citation type="submission" date="2020-02" db="EMBL/GenBank/DDBJ databases">
        <title>Draft genome sequence of Haematococcus lacustris strain NIES-144.</title>
        <authorList>
            <person name="Morimoto D."/>
            <person name="Nakagawa S."/>
            <person name="Yoshida T."/>
            <person name="Sawayama S."/>
        </authorList>
    </citation>
    <scope>NUCLEOTIDE SEQUENCE [LARGE SCALE GENOMIC DNA]</scope>
    <source>
        <strain evidence="2 3">NIES-144</strain>
    </source>
</reference>
<feature type="compositionally biased region" description="Low complexity" evidence="1">
    <location>
        <begin position="15"/>
        <end position="28"/>
    </location>
</feature>
<organism evidence="2 3">
    <name type="scientific">Haematococcus lacustris</name>
    <name type="common">Green alga</name>
    <name type="synonym">Haematococcus pluvialis</name>
    <dbReference type="NCBI Taxonomy" id="44745"/>
    <lineage>
        <taxon>Eukaryota</taxon>
        <taxon>Viridiplantae</taxon>
        <taxon>Chlorophyta</taxon>
        <taxon>core chlorophytes</taxon>
        <taxon>Chlorophyceae</taxon>
        <taxon>CS clade</taxon>
        <taxon>Chlamydomonadales</taxon>
        <taxon>Haematococcaceae</taxon>
        <taxon>Haematococcus</taxon>
    </lineage>
</organism>
<proteinExistence type="predicted"/>
<accession>A0A699ZMI7</accession>
<gene>
    <name evidence="2" type="ORF">HaLaN_17007</name>
</gene>
<keyword evidence="3" id="KW-1185">Reference proteome</keyword>
<dbReference type="Proteomes" id="UP000485058">
    <property type="component" value="Unassembled WGS sequence"/>
</dbReference>
<name>A0A699ZMI7_HAELA</name>